<dbReference type="InterPro" id="IPR030390">
    <property type="entry name" value="MeTrfase_TrmA_AS"/>
</dbReference>
<evidence type="ECO:0000256" key="6">
    <source>
        <dbReference type="SAM" id="MobiDB-lite"/>
    </source>
</evidence>
<evidence type="ECO:0000313" key="8">
    <source>
        <dbReference type="EMBL" id="CEJ08375.1"/>
    </source>
</evidence>
<dbReference type="InterPro" id="IPR010280">
    <property type="entry name" value="U5_MeTrfase_fam"/>
</dbReference>
<feature type="active site" description="Nucleophile" evidence="4">
    <location>
        <position position="594"/>
    </location>
</feature>
<keyword evidence="2 4" id="KW-0808">Transferase</keyword>
<dbReference type="Proteomes" id="UP001071230">
    <property type="component" value="Unassembled WGS sequence"/>
</dbReference>
<keyword evidence="3 4" id="KW-0949">S-adenosyl-L-methionine</keyword>
<dbReference type="PROSITE" id="PS01231">
    <property type="entry name" value="TRMA_2"/>
    <property type="match status" value="1"/>
</dbReference>
<dbReference type="EMBL" id="LR746496">
    <property type="protein sequence ID" value="CAA7602390.1"/>
    <property type="molecule type" value="Genomic_DNA"/>
</dbReference>
<comment type="similarity">
    <text evidence="4">Belongs to the class I-like SAM-binding methyltransferase superfamily. RNA M5U methyltransferase family.</text>
</comment>
<feature type="compositionally biased region" description="Basic and acidic residues" evidence="6">
    <location>
        <begin position="140"/>
        <end position="159"/>
    </location>
</feature>
<evidence type="ECO:0000313" key="9">
    <source>
        <dbReference type="Proteomes" id="UP001071230"/>
    </source>
</evidence>
<reference evidence="8" key="1">
    <citation type="submission" date="2014-11" db="EMBL/GenBank/DDBJ databases">
        <authorList>
            <person name="Hornung B.V."/>
        </authorList>
    </citation>
    <scope>NUCLEOTIDE SEQUENCE</scope>
    <source>
        <strain evidence="8">INE</strain>
    </source>
</reference>
<proteinExistence type="inferred from homology"/>
<organism evidence="7">
    <name type="scientific">Acididesulfobacillus acetoxydans</name>
    <dbReference type="NCBI Taxonomy" id="1561005"/>
    <lineage>
        <taxon>Bacteria</taxon>
        <taxon>Bacillati</taxon>
        <taxon>Bacillota</taxon>
        <taxon>Clostridia</taxon>
        <taxon>Eubacteriales</taxon>
        <taxon>Peptococcaceae</taxon>
        <taxon>Acididesulfobacillus</taxon>
    </lineage>
</organism>
<dbReference type="EC" id="2.1.1.190" evidence="8"/>
<evidence type="ECO:0000256" key="2">
    <source>
        <dbReference type="ARBA" id="ARBA00022679"/>
    </source>
</evidence>
<dbReference type="Gene3D" id="3.40.50.150">
    <property type="entry name" value="Vaccinia Virus protein VP39"/>
    <property type="match status" value="1"/>
</dbReference>
<keyword evidence="9" id="KW-1185">Reference proteome</keyword>
<gene>
    <name evidence="8" type="ORF">DEACI_2851</name>
    <name evidence="7" type="ORF">DEACI_3064</name>
</gene>
<dbReference type="PROSITE" id="PS01230">
    <property type="entry name" value="TRMA_1"/>
    <property type="match status" value="1"/>
</dbReference>
<feature type="binding site" evidence="4">
    <location>
        <position position="567"/>
    </location>
    <ligand>
        <name>S-adenosyl-L-methionine</name>
        <dbReference type="ChEBI" id="CHEBI:59789"/>
    </ligand>
</feature>
<dbReference type="EMBL" id="CDGJ01000081">
    <property type="protein sequence ID" value="CEJ08375.1"/>
    <property type="molecule type" value="Genomic_DNA"/>
</dbReference>
<dbReference type="Pfam" id="PF05958">
    <property type="entry name" value="tRNA_U5-meth_tr"/>
    <property type="match status" value="1"/>
</dbReference>
<dbReference type="Gene3D" id="2.40.50.1070">
    <property type="match status" value="1"/>
</dbReference>
<evidence type="ECO:0000256" key="4">
    <source>
        <dbReference type="PROSITE-ProRule" id="PRU01024"/>
    </source>
</evidence>
<evidence type="ECO:0000256" key="5">
    <source>
        <dbReference type="PROSITE-ProRule" id="PRU10015"/>
    </source>
</evidence>
<feature type="binding site" evidence="4">
    <location>
        <position position="522"/>
    </location>
    <ligand>
        <name>S-adenosyl-L-methionine</name>
        <dbReference type="ChEBI" id="CHEBI:59789"/>
    </ligand>
</feature>
<feature type="region of interest" description="Disordered" evidence="6">
    <location>
        <begin position="125"/>
        <end position="191"/>
    </location>
</feature>
<feature type="binding site" evidence="4">
    <location>
        <position position="472"/>
    </location>
    <ligand>
        <name>S-adenosyl-L-methionine</name>
        <dbReference type="ChEBI" id="CHEBI:59789"/>
    </ligand>
</feature>
<feature type="active site" evidence="5">
    <location>
        <position position="594"/>
    </location>
</feature>
<evidence type="ECO:0000313" key="7">
    <source>
        <dbReference type="EMBL" id="CAA7602390.1"/>
    </source>
</evidence>
<reference evidence="7" key="2">
    <citation type="submission" date="2020-01" db="EMBL/GenBank/DDBJ databases">
        <authorList>
            <person name="Hornung B."/>
        </authorList>
    </citation>
    <scope>NUCLEOTIDE SEQUENCE</scope>
    <source>
        <strain evidence="7">PacBioINE</strain>
    </source>
</reference>
<feature type="compositionally biased region" description="Basic and acidic residues" evidence="6">
    <location>
        <begin position="173"/>
        <end position="191"/>
    </location>
</feature>
<sequence length="638" mass="71425">MESPLYFGGNKCTFGSSGVWGRRIRGYYSDLGGNGGNLKERLRCSYMRETGEESQEETQERTQEKSQERTQQRTQEEAHPRTQGQTYGRTHAQTEEGFRYGSDIGAGDGILEGTYESSREDIREHIREETRPNTQAGIRAETRAEARKETQQEAARDETGASIRVESQGGAQGEDREKAQRRIQESNERQTRVETQKACSVECVRLASDGAGVGYVRGLVTFVPGLLRGETGLVHIEERKKRFQRGKLVKLIQPAAVRQDPPCPVFRVCGGCQLQHMNYAETLLWKNLWVQDALERVGKVRVRVEPVLGMDFPWRYRNKVTLHRGKAYVPGGVNERCEIAQQGRGPQGNGPLAVLGYYQNRSHVTVPFHDCLLLSERMNAWIHTVSGVIGGFPGIEDIILRESRAGDGLLLIKNSISGRDSDFAVTRTFIPEVGSAWAVRAADTPLLLWGQEMMEVSFLGVDFKVSPLAFLQVNYSMAEKLYSLVRQFADLRGKECVWDLYSGVGTLSLIVAGGAHEVYGIEENPFAVEDARRNADLNGFGHVHFLGGKVEKNLPRLPRKPDVVIMDPPRAGVTADVIDHILRCRPGKIIYVSCDPGTLARDLSRLVRGGYQVSLVQPVDMFPWTRHTEVVVLLQRER</sequence>
<dbReference type="PROSITE" id="PS51687">
    <property type="entry name" value="SAM_MT_RNA_M5U"/>
    <property type="match status" value="1"/>
</dbReference>
<feature type="binding site" evidence="4">
    <location>
        <position position="501"/>
    </location>
    <ligand>
        <name>S-adenosyl-L-methionine</name>
        <dbReference type="ChEBI" id="CHEBI:59789"/>
    </ligand>
</feature>
<accession>A0A8S0X6B6</accession>
<protein>
    <submittedName>
        <fullName evidence="7">23S rRNA (Uracil(1939)-C(5))-methyltransferase RlmD</fullName>
        <ecNumber evidence="7">2.1.1.-</ecNumber>
    </submittedName>
    <submittedName>
        <fullName evidence="8">23S rRNA (Uracil-C(5))-methyltransferase RlmCD</fullName>
        <ecNumber evidence="8">2.1.1.190</ecNumber>
    </submittedName>
</protein>
<dbReference type="GO" id="GO:0070475">
    <property type="term" value="P:rRNA base methylation"/>
    <property type="evidence" value="ECO:0007669"/>
    <property type="project" value="TreeGrafter"/>
</dbReference>
<keyword evidence="1 4" id="KW-0489">Methyltransferase</keyword>
<dbReference type="SUPFAM" id="SSF53335">
    <property type="entry name" value="S-adenosyl-L-methionine-dependent methyltransferases"/>
    <property type="match status" value="1"/>
</dbReference>
<name>A0A8S0X6B6_9FIRM</name>
<dbReference type="GO" id="GO:0070041">
    <property type="term" value="F:rRNA (uridine-C5-)-methyltransferase activity"/>
    <property type="evidence" value="ECO:0007669"/>
    <property type="project" value="TreeGrafter"/>
</dbReference>
<evidence type="ECO:0000256" key="1">
    <source>
        <dbReference type="ARBA" id="ARBA00022603"/>
    </source>
</evidence>
<feature type="region of interest" description="Disordered" evidence="6">
    <location>
        <begin position="48"/>
        <end position="90"/>
    </location>
</feature>
<dbReference type="PANTHER" id="PTHR11061">
    <property type="entry name" value="RNA M5U METHYLTRANSFERASE"/>
    <property type="match status" value="1"/>
</dbReference>
<dbReference type="KEGG" id="aacx:DEACI_3064"/>
<dbReference type="InterPro" id="IPR029063">
    <property type="entry name" value="SAM-dependent_MTases_sf"/>
</dbReference>
<dbReference type="NCBIfam" id="TIGR00479">
    <property type="entry name" value="rumA"/>
    <property type="match status" value="1"/>
</dbReference>
<dbReference type="EC" id="2.1.1.-" evidence="7"/>
<feature type="compositionally biased region" description="Basic and acidic residues" evidence="6">
    <location>
        <begin position="58"/>
        <end position="80"/>
    </location>
</feature>
<dbReference type="SUPFAM" id="SSF50249">
    <property type="entry name" value="Nucleic acid-binding proteins"/>
    <property type="match status" value="1"/>
</dbReference>
<dbReference type="FunFam" id="3.40.50.150:FF:000009">
    <property type="entry name" value="23S rRNA (Uracil(1939)-C(5))-methyltransferase RlmD"/>
    <property type="match status" value="1"/>
</dbReference>
<dbReference type="Gene3D" id="2.40.50.140">
    <property type="entry name" value="Nucleic acid-binding proteins"/>
    <property type="match status" value="1"/>
</dbReference>
<dbReference type="Proteomes" id="UP000836597">
    <property type="component" value="Chromosome"/>
</dbReference>
<evidence type="ECO:0000256" key="3">
    <source>
        <dbReference type="ARBA" id="ARBA00022691"/>
    </source>
</evidence>
<dbReference type="AlphaFoldDB" id="A0A8S0X6B6"/>
<dbReference type="InterPro" id="IPR012340">
    <property type="entry name" value="NA-bd_OB-fold"/>
</dbReference>
<dbReference type="InterPro" id="IPR030391">
    <property type="entry name" value="MeTrfase_TrmA_CS"/>
</dbReference>
<dbReference type="PANTHER" id="PTHR11061:SF30">
    <property type="entry name" value="TRNA (URACIL(54)-C(5))-METHYLTRANSFERASE"/>
    <property type="match status" value="1"/>
</dbReference>
<dbReference type="CDD" id="cd02440">
    <property type="entry name" value="AdoMet_MTases"/>
    <property type="match status" value="1"/>
</dbReference>